<evidence type="ECO:0000259" key="12">
    <source>
        <dbReference type="Pfam" id="PF26002"/>
    </source>
</evidence>
<feature type="coiled-coil region" evidence="10">
    <location>
        <begin position="205"/>
        <end position="246"/>
    </location>
</feature>
<keyword evidence="8" id="KW-0472">Membrane</keyword>
<dbReference type="Pfam" id="PF25994">
    <property type="entry name" value="HH_AprE"/>
    <property type="match status" value="1"/>
</dbReference>
<keyword evidence="4 9" id="KW-1003">Cell membrane</keyword>
<feature type="domain" description="AprE-like beta-barrel" evidence="12">
    <location>
        <begin position="317"/>
        <end position="406"/>
    </location>
</feature>
<comment type="subcellular location">
    <subcellularLocation>
        <location evidence="1 9">Cell inner membrane</location>
        <topology evidence="1 9">Single-pass membrane protein</topology>
    </subcellularLocation>
</comment>
<dbReference type="NCBIfam" id="TIGR01843">
    <property type="entry name" value="type_I_hlyD"/>
    <property type="match status" value="1"/>
</dbReference>
<accession>A0A974Y600</accession>
<evidence type="ECO:0000256" key="9">
    <source>
        <dbReference type="RuleBase" id="RU365093"/>
    </source>
</evidence>
<keyword evidence="3 9" id="KW-0813">Transport</keyword>
<dbReference type="Proteomes" id="UP000663444">
    <property type="component" value="Chromosome"/>
</dbReference>
<dbReference type="PRINTS" id="PR01490">
    <property type="entry name" value="RTXTOXIND"/>
</dbReference>
<keyword evidence="7" id="KW-1133">Transmembrane helix</keyword>
<evidence type="ECO:0000313" key="13">
    <source>
        <dbReference type="EMBL" id="QRJ65750.1"/>
    </source>
</evidence>
<protein>
    <recommendedName>
        <fullName evidence="9">Membrane fusion protein (MFP) family protein</fullName>
    </recommendedName>
</protein>
<evidence type="ECO:0000259" key="11">
    <source>
        <dbReference type="Pfam" id="PF25994"/>
    </source>
</evidence>
<evidence type="ECO:0000256" key="10">
    <source>
        <dbReference type="SAM" id="Coils"/>
    </source>
</evidence>
<dbReference type="InterPro" id="IPR010129">
    <property type="entry name" value="T1SS_HlyD"/>
</dbReference>
<dbReference type="Gene3D" id="2.40.30.170">
    <property type="match status" value="1"/>
</dbReference>
<dbReference type="InterPro" id="IPR006144">
    <property type="entry name" value="Secretion_HlyD_CS"/>
</dbReference>
<evidence type="ECO:0000256" key="2">
    <source>
        <dbReference type="ARBA" id="ARBA00009477"/>
    </source>
</evidence>
<evidence type="ECO:0000256" key="8">
    <source>
        <dbReference type="ARBA" id="ARBA00023136"/>
    </source>
</evidence>
<evidence type="ECO:0000256" key="7">
    <source>
        <dbReference type="ARBA" id="ARBA00022989"/>
    </source>
</evidence>
<dbReference type="PANTHER" id="PTHR30386:SF26">
    <property type="entry name" value="TRANSPORT PROTEIN COMB"/>
    <property type="match status" value="1"/>
</dbReference>
<dbReference type="PROSITE" id="PS00543">
    <property type="entry name" value="HLYD_FAMILY"/>
    <property type="match status" value="1"/>
</dbReference>
<keyword evidence="6" id="KW-0812">Transmembrane</keyword>
<comment type="similarity">
    <text evidence="2 9">Belongs to the membrane fusion protein (MFP) (TC 8.A.1) family.</text>
</comment>
<keyword evidence="14" id="KW-1185">Reference proteome</keyword>
<dbReference type="InterPro" id="IPR050739">
    <property type="entry name" value="MFP"/>
</dbReference>
<dbReference type="Pfam" id="PF26002">
    <property type="entry name" value="Beta-barrel_AprE"/>
    <property type="match status" value="1"/>
</dbReference>
<dbReference type="GO" id="GO:0009306">
    <property type="term" value="P:protein secretion"/>
    <property type="evidence" value="ECO:0007669"/>
    <property type="project" value="InterPro"/>
</dbReference>
<reference evidence="13" key="1">
    <citation type="submission" date="2020-11" db="EMBL/GenBank/DDBJ databases">
        <title>Azospira restricta DSM 18626 genome sequence.</title>
        <authorList>
            <person name="Moe W.M."/>
        </authorList>
    </citation>
    <scope>NUCLEOTIDE SEQUENCE</scope>
    <source>
        <strain evidence="13">DSM 18626</strain>
    </source>
</reference>
<dbReference type="InterPro" id="IPR058781">
    <property type="entry name" value="HH_AprE-like"/>
</dbReference>
<evidence type="ECO:0000256" key="3">
    <source>
        <dbReference type="ARBA" id="ARBA00022448"/>
    </source>
</evidence>
<organism evidence="13 14">
    <name type="scientific">Azospira restricta</name>
    <dbReference type="NCBI Taxonomy" id="404405"/>
    <lineage>
        <taxon>Bacteria</taxon>
        <taxon>Pseudomonadati</taxon>
        <taxon>Pseudomonadota</taxon>
        <taxon>Betaproteobacteria</taxon>
        <taxon>Rhodocyclales</taxon>
        <taxon>Rhodocyclaceae</taxon>
        <taxon>Azospira</taxon>
    </lineage>
</organism>
<sequence>MPDRLAAFFMRPPRASFLIVRGSLALLLAFLIWAALANLEEITVGDGKVIPSSHVQVIQNLEGGIVSKIPVRVGDVVQRDQVVLNIDPTRFSSSLGETKAKYHALLARMARLTAEANGAPFSAPNEVMKENPQILREEFALYNARQAEIEATLSVLRQQVQQRHQELVEKRARAQQLAESFRLVTAELELTRPMAKQQVISDVELLRLERQANDIRGELDATRLAIPRMEASLHEANSKLEGAQAKFRSDAGVELSQARAEFESLSASSVAAEDRLARTTVRSPVAGVVKSIKVTTVGGVIQPGMEVMEIVPIEDNLLIEAKIRPSDVGFLRPGQSAMVKVTAYDFSVYGGLDATLETITADSITNDKGESFYLVRVRTKANHFGASKERLPIIPGMLTTVHIRTGEKSVLSYLLKPIIKARSEALRER</sequence>
<dbReference type="InterPro" id="IPR058982">
    <property type="entry name" value="Beta-barrel_AprE"/>
</dbReference>
<gene>
    <name evidence="13" type="ORF">IWH25_14250</name>
</gene>
<dbReference type="PANTHER" id="PTHR30386">
    <property type="entry name" value="MEMBRANE FUSION SUBUNIT OF EMRAB-TOLC MULTIDRUG EFFLUX PUMP"/>
    <property type="match status" value="1"/>
</dbReference>
<dbReference type="EMBL" id="CP064781">
    <property type="protein sequence ID" value="QRJ65750.1"/>
    <property type="molecule type" value="Genomic_DNA"/>
</dbReference>
<name>A0A974Y600_9RHOO</name>
<evidence type="ECO:0000256" key="4">
    <source>
        <dbReference type="ARBA" id="ARBA00022475"/>
    </source>
</evidence>
<evidence type="ECO:0000256" key="5">
    <source>
        <dbReference type="ARBA" id="ARBA00022519"/>
    </source>
</evidence>
<dbReference type="GO" id="GO:0005886">
    <property type="term" value="C:plasma membrane"/>
    <property type="evidence" value="ECO:0007669"/>
    <property type="project" value="UniProtKB-SubCell"/>
</dbReference>
<keyword evidence="5 9" id="KW-0997">Cell inner membrane</keyword>
<feature type="domain" description="AprE-like long alpha-helical hairpin" evidence="11">
    <location>
        <begin position="93"/>
        <end position="275"/>
    </location>
</feature>
<dbReference type="KEGG" id="ares:IWH25_14250"/>
<evidence type="ECO:0000256" key="1">
    <source>
        <dbReference type="ARBA" id="ARBA00004377"/>
    </source>
</evidence>
<evidence type="ECO:0000256" key="6">
    <source>
        <dbReference type="ARBA" id="ARBA00022692"/>
    </source>
</evidence>
<evidence type="ECO:0000313" key="14">
    <source>
        <dbReference type="Proteomes" id="UP000663444"/>
    </source>
</evidence>
<keyword evidence="10" id="KW-0175">Coiled coil</keyword>
<dbReference type="AlphaFoldDB" id="A0A974Y600"/>
<proteinExistence type="inferred from homology"/>